<evidence type="ECO:0000256" key="7">
    <source>
        <dbReference type="RuleBase" id="RU003879"/>
    </source>
</evidence>
<dbReference type="Proteomes" id="UP000824023">
    <property type="component" value="Unassembled WGS sequence"/>
</dbReference>
<evidence type="ECO:0000256" key="4">
    <source>
        <dbReference type="ARBA" id="ARBA00022692"/>
    </source>
</evidence>
<dbReference type="GO" id="GO:0015031">
    <property type="term" value="P:protein transport"/>
    <property type="evidence" value="ECO:0007669"/>
    <property type="project" value="UniProtKB-KW"/>
</dbReference>
<keyword evidence="6 8" id="KW-0472">Membrane</keyword>
<dbReference type="AlphaFoldDB" id="A0A9D2CXU2"/>
<name>A0A9D2CXU2_9BACE</name>
<comment type="subcellular location">
    <subcellularLocation>
        <location evidence="1">Cell membrane</location>
        <topology evidence="1">Single-pass membrane protein</topology>
    </subcellularLocation>
    <subcellularLocation>
        <location evidence="7">Cell membrane</location>
        <topology evidence="7">Single-pass type II membrane protein</topology>
    </subcellularLocation>
</comment>
<evidence type="ECO:0000256" key="1">
    <source>
        <dbReference type="ARBA" id="ARBA00004162"/>
    </source>
</evidence>
<keyword evidence="7" id="KW-0653">Protein transport</keyword>
<evidence type="ECO:0000313" key="10">
    <source>
        <dbReference type="Proteomes" id="UP000824023"/>
    </source>
</evidence>
<keyword evidence="3" id="KW-1003">Cell membrane</keyword>
<dbReference type="EMBL" id="DXCK01000122">
    <property type="protein sequence ID" value="HIZ02378.1"/>
    <property type="molecule type" value="Genomic_DNA"/>
</dbReference>
<evidence type="ECO:0000256" key="5">
    <source>
        <dbReference type="ARBA" id="ARBA00022989"/>
    </source>
</evidence>
<proteinExistence type="inferred from homology"/>
<sequence length="162" mass="17806">MSRRFGRGRRREVPTLNTSSLPDLIFTLLFFFMLVTNLREARPRVDYRVPEAARAERLEKKSLVTTICVGRVAEGDAPGAVDGFCIQLNDELATVDDIPAFIASERARLAPEDRGRMVVSLKVDGDAPMGLVADIKEALRRAGALNVSYSAREPEADKASAD</sequence>
<dbReference type="InterPro" id="IPR003400">
    <property type="entry name" value="ExbD"/>
</dbReference>
<evidence type="ECO:0000256" key="8">
    <source>
        <dbReference type="SAM" id="Phobius"/>
    </source>
</evidence>
<keyword evidence="5 8" id="KW-1133">Transmembrane helix</keyword>
<reference evidence="9" key="2">
    <citation type="submission" date="2021-04" db="EMBL/GenBank/DDBJ databases">
        <authorList>
            <person name="Gilroy R."/>
        </authorList>
    </citation>
    <scope>NUCLEOTIDE SEQUENCE</scope>
    <source>
        <strain evidence="9">ChiHjej12B11-24981</strain>
    </source>
</reference>
<keyword evidence="4 7" id="KW-0812">Transmembrane</keyword>
<comment type="similarity">
    <text evidence="2 7">Belongs to the ExbD/TolR family.</text>
</comment>
<dbReference type="GO" id="GO:0022857">
    <property type="term" value="F:transmembrane transporter activity"/>
    <property type="evidence" value="ECO:0007669"/>
    <property type="project" value="InterPro"/>
</dbReference>
<reference evidence="9" key="1">
    <citation type="journal article" date="2021" name="PeerJ">
        <title>Extensive microbial diversity within the chicken gut microbiome revealed by metagenomics and culture.</title>
        <authorList>
            <person name="Gilroy R."/>
            <person name="Ravi A."/>
            <person name="Getino M."/>
            <person name="Pursley I."/>
            <person name="Horton D.L."/>
            <person name="Alikhan N.F."/>
            <person name="Baker D."/>
            <person name="Gharbi K."/>
            <person name="Hall N."/>
            <person name="Watson M."/>
            <person name="Adriaenssens E.M."/>
            <person name="Foster-Nyarko E."/>
            <person name="Jarju S."/>
            <person name="Secka A."/>
            <person name="Antonio M."/>
            <person name="Oren A."/>
            <person name="Chaudhuri R.R."/>
            <person name="La Ragione R."/>
            <person name="Hildebrand F."/>
            <person name="Pallen M.J."/>
        </authorList>
    </citation>
    <scope>NUCLEOTIDE SEQUENCE</scope>
    <source>
        <strain evidence="9">ChiHjej12B11-24981</strain>
    </source>
</reference>
<evidence type="ECO:0000256" key="2">
    <source>
        <dbReference type="ARBA" id="ARBA00005811"/>
    </source>
</evidence>
<comment type="caution">
    <text evidence="9">The sequence shown here is derived from an EMBL/GenBank/DDBJ whole genome shotgun (WGS) entry which is preliminary data.</text>
</comment>
<keyword evidence="7" id="KW-0813">Transport</keyword>
<accession>A0A9D2CXU2</accession>
<protein>
    <submittedName>
        <fullName evidence="9">Biopolymer transporter ExbD</fullName>
    </submittedName>
</protein>
<gene>
    <name evidence="9" type="ORF">H9819_09065</name>
</gene>
<evidence type="ECO:0000256" key="3">
    <source>
        <dbReference type="ARBA" id="ARBA00022475"/>
    </source>
</evidence>
<evidence type="ECO:0000256" key="6">
    <source>
        <dbReference type="ARBA" id="ARBA00023136"/>
    </source>
</evidence>
<dbReference type="GO" id="GO:0005886">
    <property type="term" value="C:plasma membrane"/>
    <property type="evidence" value="ECO:0007669"/>
    <property type="project" value="UniProtKB-SubCell"/>
</dbReference>
<feature type="transmembrane region" description="Helical" evidence="8">
    <location>
        <begin position="20"/>
        <end position="38"/>
    </location>
</feature>
<organism evidence="9 10">
    <name type="scientific">Candidatus Bacteroides merdipullorum</name>
    <dbReference type="NCBI Taxonomy" id="2838474"/>
    <lineage>
        <taxon>Bacteria</taxon>
        <taxon>Pseudomonadati</taxon>
        <taxon>Bacteroidota</taxon>
        <taxon>Bacteroidia</taxon>
        <taxon>Bacteroidales</taxon>
        <taxon>Bacteroidaceae</taxon>
        <taxon>Bacteroides</taxon>
    </lineage>
</organism>
<dbReference type="Pfam" id="PF02472">
    <property type="entry name" value="ExbD"/>
    <property type="match status" value="1"/>
</dbReference>
<evidence type="ECO:0000313" key="9">
    <source>
        <dbReference type="EMBL" id="HIZ02378.1"/>
    </source>
</evidence>